<dbReference type="Pfam" id="PF26360">
    <property type="entry name" value="MIB_M1"/>
    <property type="match status" value="1"/>
</dbReference>
<dbReference type="Proteomes" id="UP000257559">
    <property type="component" value="Chromosome"/>
</dbReference>
<gene>
    <name evidence="2" type="ORF">NCTC10132_00541</name>
</gene>
<reference evidence="3" key="1">
    <citation type="submission" date="2018-06" db="EMBL/GenBank/DDBJ databases">
        <authorList>
            <consortium name="Pathogen Informatics"/>
        </authorList>
    </citation>
    <scope>NUCLEOTIDE SEQUENCE [LARGE SCALE GENOMIC DNA]</scope>
    <source>
        <strain evidence="3">NCTC10132</strain>
    </source>
</reference>
<evidence type="ECO:0000259" key="1">
    <source>
        <dbReference type="Pfam" id="PF26360"/>
    </source>
</evidence>
<dbReference type="KEGG" id="medw:NCTC10132_00541"/>
<feature type="non-terminal residue" evidence="2">
    <location>
        <position position="53"/>
    </location>
</feature>
<proteinExistence type="predicted"/>
<keyword evidence="3" id="KW-1185">Reference proteome</keyword>
<feature type="domain" description="IgG-blocking virulence" evidence="1">
    <location>
        <begin position="1"/>
        <end position="53"/>
    </location>
</feature>
<evidence type="ECO:0000313" key="2">
    <source>
        <dbReference type="EMBL" id="SYV97182.1"/>
    </source>
</evidence>
<dbReference type="AlphaFoldDB" id="A0A3B0PK82"/>
<sequence>MAKIFAALPNKLPLLELFFESKNTSALKYIKNKEIDELSMISNNKVNTLADDW</sequence>
<name>A0A3B0PK82_9BACT</name>
<protein>
    <recommendedName>
        <fullName evidence="1">IgG-blocking virulence domain-containing protein</fullName>
    </recommendedName>
</protein>
<dbReference type="EMBL" id="LS991951">
    <property type="protein sequence ID" value="SYV97182.1"/>
    <property type="molecule type" value="Genomic_DNA"/>
</dbReference>
<accession>A0A3B0PK82</accession>
<dbReference type="InterPro" id="IPR030942">
    <property type="entry name" value="Mycoplas_M_dom"/>
</dbReference>
<evidence type="ECO:0000313" key="3">
    <source>
        <dbReference type="Proteomes" id="UP000257559"/>
    </source>
</evidence>
<organism evidence="2 3">
    <name type="scientific">Mycoplasmopsis edwardii</name>
    <dbReference type="NCBI Taxonomy" id="53558"/>
    <lineage>
        <taxon>Bacteria</taxon>
        <taxon>Bacillati</taxon>
        <taxon>Mycoplasmatota</taxon>
        <taxon>Mycoplasmoidales</taxon>
        <taxon>Metamycoplasmataceae</taxon>
        <taxon>Mycoplasmopsis</taxon>
    </lineage>
</organism>